<dbReference type="PANTHER" id="PTHR36766:SF61">
    <property type="entry name" value="NB-ARC DOMAIN DISEASE RESISTANCE PROTEIN"/>
    <property type="match status" value="1"/>
</dbReference>
<dbReference type="PRINTS" id="PR00364">
    <property type="entry name" value="DISEASERSIST"/>
</dbReference>
<name>A0A2K3PLN1_TRIPR</name>
<comment type="caution">
    <text evidence="6">The sequence shown here is derived from an EMBL/GenBank/DDBJ whole genome shotgun (WGS) entry which is preliminary data.</text>
</comment>
<keyword evidence="2" id="KW-0611">Plant defense</keyword>
<dbReference type="STRING" id="57577.A0A2K3PLN1"/>
<dbReference type="ExpressionAtlas" id="A0A2K3PLN1">
    <property type="expression patterns" value="baseline"/>
</dbReference>
<dbReference type="Gene3D" id="3.80.10.10">
    <property type="entry name" value="Ribonuclease Inhibitor"/>
    <property type="match status" value="1"/>
</dbReference>
<reference evidence="6 7" key="1">
    <citation type="journal article" date="2014" name="Am. J. Bot.">
        <title>Genome assembly and annotation for red clover (Trifolium pratense; Fabaceae).</title>
        <authorList>
            <person name="Istvanek J."/>
            <person name="Jaros M."/>
            <person name="Krenek A."/>
            <person name="Repkova J."/>
        </authorList>
    </citation>
    <scope>NUCLEOTIDE SEQUENCE [LARGE SCALE GENOMIC DNA]</scope>
    <source>
        <strain evidence="7">cv. Tatra</strain>
        <tissue evidence="6">Young leaves</tissue>
    </source>
</reference>
<evidence type="ECO:0000256" key="2">
    <source>
        <dbReference type="ARBA" id="ARBA00022821"/>
    </source>
</evidence>
<dbReference type="Pfam" id="PF00931">
    <property type="entry name" value="NB-ARC"/>
    <property type="match status" value="1"/>
</dbReference>
<dbReference type="InterPro" id="IPR002182">
    <property type="entry name" value="NB-ARC"/>
</dbReference>
<keyword evidence="1" id="KW-0677">Repeat</keyword>
<dbReference type="InterPro" id="IPR042197">
    <property type="entry name" value="Apaf_helical"/>
</dbReference>
<sequence length="568" mass="65130">MAESFVFDVANSLLGKLASYTYEEASRAYGLYEDLQRIKDTLSIVRDVFDGFELQDKKKQVLETFGSTRMKVRHYFSSSNPLAFRFKMYHQIKEIKDRLDKVAADGTREDDKEAIIQLLGESNPQGDSDKSLCVIPIVGIGGLGKTTLANITPPSVGCTVIAQQEDINHFDIEQLQISLRNKLSGQKFILVLDDIWNDDRAKWIELIDLIKVGAAESKIIVTTRINSIASMMGIVPSYVLEGLSPENCLTLFVKWAFKDGEEEQYPNLVEIGKEIVKKCAGVPLAVRTLGSSLFSKFDLNKWLFVRDHEIWNLEQKKDDILPALKLSYDEMPSYMRQCFAYFSLFPKDYTFNVIETTVMWIGLGLVQSMNGSEKLEHIAREYIHELHSRSLFQDFNDFGYDCDFKMHDLIYDLALYGAKEEFVRVDSNTRNISEQARHLSIIENDSLEHVLFPMSTSVRTILLFSKGAGLDNEALLDTWVSRYKLDIIGCPQLLNLPSDIHHLTALKELHIAGCPELCRKCKPQFGEYWPIIAHIENVFIELIGEEEEEEVDEKKEEEQDEEEDEWRH</sequence>
<evidence type="ECO:0000259" key="4">
    <source>
        <dbReference type="Pfam" id="PF00931"/>
    </source>
</evidence>
<reference evidence="6 7" key="2">
    <citation type="journal article" date="2017" name="Front. Plant Sci.">
        <title>Gene Classification and Mining of Molecular Markers Useful in Red Clover (Trifolium pratense) Breeding.</title>
        <authorList>
            <person name="Istvanek J."/>
            <person name="Dluhosova J."/>
            <person name="Dluhos P."/>
            <person name="Patkova L."/>
            <person name="Nedelnik J."/>
            <person name="Repkova J."/>
        </authorList>
    </citation>
    <scope>NUCLEOTIDE SEQUENCE [LARGE SCALE GENOMIC DNA]</scope>
    <source>
        <strain evidence="7">cv. Tatra</strain>
        <tissue evidence="6">Young leaves</tissue>
    </source>
</reference>
<dbReference type="GO" id="GO:0006952">
    <property type="term" value="P:defense response"/>
    <property type="evidence" value="ECO:0007669"/>
    <property type="project" value="UniProtKB-KW"/>
</dbReference>
<feature type="domain" description="Disease resistance protein winged helix" evidence="5">
    <location>
        <begin position="344"/>
        <end position="414"/>
    </location>
</feature>
<dbReference type="InterPro" id="IPR027417">
    <property type="entry name" value="P-loop_NTPase"/>
</dbReference>
<dbReference type="InterPro" id="IPR036388">
    <property type="entry name" value="WH-like_DNA-bd_sf"/>
</dbReference>
<evidence type="ECO:0000259" key="5">
    <source>
        <dbReference type="Pfam" id="PF23559"/>
    </source>
</evidence>
<evidence type="ECO:0000256" key="1">
    <source>
        <dbReference type="ARBA" id="ARBA00022737"/>
    </source>
</evidence>
<dbReference type="InterPro" id="IPR058922">
    <property type="entry name" value="WHD_DRP"/>
</dbReference>
<dbReference type="SUPFAM" id="SSF52540">
    <property type="entry name" value="P-loop containing nucleoside triphosphate hydrolases"/>
    <property type="match status" value="1"/>
</dbReference>
<accession>A0A2K3PLN1</accession>
<feature type="compositionally biased region" description="Acidic residues" evidence="3">
    <location>
        <begin position="558"/>
        <end position="568"/>
    </location>
</feature>
<evidence type="ECO:0000256" key="3">
    <source>
        <dbReference type="SAM" id="MobiDB-lite"/>
    </source>
</evidence>
<proteinExistence type="predicted"/>
<evidence type="ECO:0000313" key="7">
    <source>
        <dbReference type="Proteomes" id="UP000236291"/>
    </source>
</evidence>
<dbReference type="PANTHER" id="PTHR36766">
    <property type="entry name" value="PLANT BROAD-SPECTRUM MILDEW RESISTANCE PROTEIN RPW8"/>
    <property type="match status" value="1"/>
</dbReference>
<dbReference type="Gene3D" id="1.10.8.430">
    <property type="entry name" value="Helical domain of apoptotic protease-activating factors"/>
    <property type="match status" value="1"/>
</dbReference>
<dbReference type="AlphaFoldDB" id="A0A2K3PLN1"/>
<dbReference type="Gene3D" id="1.10.10.10">
    <property type="entry name" value="Winged helix-like DNA-binding domain superfamily/Winged helix DNA-binding domain"/>
    <property type="match status" value="1"/>
</dbReference>
<dbReference type="EMBL" id="ASHM01008299">
    <property type="protein sequence ID" value="PNY16170.1"/>
    <property type="molecule type" value="Genomic_DNA"/>
</dbReference>
<feature type="domain" description="NB-ARC" evidence="4">
    <location>
        <begin position="161"/>
        <end position="258"/>
    </location>
</feature>
<dbReference type="InterPro" id="IPR032675">
    <property type="entry name" value="LRR_dom_sf"/>
</dbReference>
<dbReference type="Proteomes" id="UP000236291">
    <property type="component" value="Unassembled WGS sequence"/>
</dbReference>
<organism evidence="6 7">
    <name type="scientific">Trifolium pratense</name>
    <name type="common">Red clover</name>
    <dbReference type="NCBI Taxonomy" id="57577"/>
    <lineage>
        <taxon>Eukaryota</taxon>
        <taxon>Viridiplantae</taxon>
        <taxon>Streptophyta</taxon>
        <taxon>Embryophyta</taxon>
        <taxon>Tracheophyta</taxon>
        <taxon>Spermatophyta</taxon>
        <taxon>Magnoliopsida</taxon>
        <taxon>eudicotyledons</taxon>
        <taxon>Gunneridae</taxon>
        <taxon>Pentapetalae</taxon>
        <taxon>rosids</taxon>
        <taxon>fabids</taxon>
        <taxon>Fabales</taxon>
        <taxon>Fabaceae</taxon>
        <taxon>Papilionoideae</taxon>
        <taxon>50 kb inversion clade</taxon>
        <taxon>NPAAA clade</taxon>
        <taxon>Hologalegina</taxon>
        <taxon>IRL clade</taxon>
        <taxon>Trifolieae</taxon>
        <taxon>Trifolium</taxon>
    </lineage>
</organism>
<evidence type="ECO:0000313" key="6">
    <source>
        <dbReference type="EMBL" id="PNY16170.1"/>
    </source>
</evidence>
<gene>
    <name evidence="6" type="ORF">L195_g012881</name>
</gene>
<feature type="region of interest" description="Disordered" evidence="3">
    <location>
        <begin position="546"/>
        <end position="568"/>
    </location>
</feature>
<dbReference type="Gene3D" id="3.40.50.300">
    <property type="entry name" value="P-loop containing nucleotide triphosphate hydrolases"/>
    <property type="match status" value="2"/>
</dbReference>
<dbReference type="GO" id="GO:0043531">
    <property type="term" value="F:ADP binding"/>
    <property type="evidence" value="ECO:0007669"/>
    <property type="project" value="InterPro"/>
</dbReference>
<dbReference type="Pfam" id="PF23559">
    <property type="entry name" value="WHD_DRP"/>
    <property type="match status" value="1"/>
</dbReference>
<protein>
    <submittedName>
        <fullName evidence="6">Disease resistance protein rga2-like</fullName>
    </submittedName>
</protein>